<comment type="caution">
    <text evidence="1">The sequence shown here is derived from an EMBL/GenBank/DDBJ whole genome shotgun (WGS) entry which is preliminary data.</text>
</comment>
<name>A0ACB5TIB1_CANBO</name>
<dbReference type="EMBL" id="BSXV01000210">
    <property type="protein sequence ID" value="GME88083.1"/>
    <property type="molecule type" value="Genomic_DNA"/>
</dbReference>
<reference evidence="1" key="1">
    <citation type="submission" date="2023-04" db="EMBL/GenBank/DDBJ databases">
        <title>Candida boidinii NBRC 1967.</title>
        <authorList>
            <person name="Ichikawa N."/>
            <person name="Sato H."/>
            <person name="Tonouchi N."/>
        </authorList>
    </citation>
    <scope>NUCLEOTIDE SEQUENCE</scope>
    <source>
        <strain evidence="1">NBRC 1967</strain>
    </source>
</reference>
<sequence length="354" mass="41641">MKLGKVEESFKIFVDNSNNIIEFFKDSYDDGEKKDTNTIIKRNKLLISLIPINNIINKFNDVNLIEYYMNLSLIFEKLNFNLISLKFQIESMKIFNQFKQGLININSIETNEIDKIEINQQINCFKLSIKVENFELSYNTILNININNNNKSNELIQFNCIKIFINKLFEKNLIKDLIINYKFKNLIDKIDLILIEIIRKEEKLNFINSLKFYKILYSWRFKNGLIKESCEILYEFNLKLIKSQEENSNNKKLIKLTNNNNIGGSIIDDEVSGLKDKQLILVENYLIIINLLSTIKDEEDRYLIINNKIINNEGGEEGGGEEEEVGDSIIWINKIKEEYQSVLNDMRIILELNN</sequence>
<evidence type="ECO:0000313" key="2">
    <source>
        <dbReference type="Proteomes" id="UP001165101"/>
    </source>
</evidence>
<organism evidence="1 2">
    <name type="scientific">Candida boidinii</name>
    <name type="common">Yeast</name>
    <dbReference type="NCBI Taxonomy" id="5477"/>
    <lineage>
        <taxon>Eukaryota</taxon>
        <taxon>Fungi</taxon>
        <taxon>Dikarya</taxon>
        <taxon>Ascomycota</taxon>
        <taxon>Saccharomycotina</taxon>
        <taxon>Pichiomycetes</taxon>
        <taxon>Pichiales</taxon>
        <taxon>Pichiaceae</taxon>
        <taxon>Ogataea</taxon>
        <taxon>Ogataea/Candida clade</taxon>
    </lineage>
</organism>
<protein>
    <submittedName>
        <fullName evidence="1">Unnamed protein product</fullName>
    </submittedName>
</protein>
<accession>A0ACB5TIB1</accession>
<keyword evidence="2" id="KW-1185">Reference proteome</keyword>
<dbReference type="Proteomes" id="UP001165101">
    <property type="component" value="Unassembled WGS sequence"/>
</dbReference>
<gene>
    <name evidence="1" type="ORF">Cboi01_000071300</name>
</gene>
<proteinExistence type="predicted"/>
<evidence type="ECO:0000313" key="1">
    <source>
        <dbReference type="EMBL" id="GME88083.1"/>
    </source>
</evidence>